<dbReference type="Gene3D" id="3.40.50.720">
    <property type="entry name" value="NAD(P)-binding Rossmann-like Domain"/>
    <property type="match status" value="1"/>
</dbReference>
<proteinExistence type="predicted"/>
<dbReference type="SUPFAM" id="SSF51735">
    <property type="entry name" value="NAD(P)-binding Rossmann-fold domains"/>
    <property type="match status" value="1"/>
</dbReference>
<dbReference type="Proteomes" id="UP001595075">
    <property type="component" value="Unassembled WGS sequence"/>
</dbReference>
<dbReference type="InterPro" id="IPR052228">
    <property type="entry name" value="Sec_Metab_Biosynth_Oxidored"/>
</dbReference>
<dbReference type="PANTHER" id="PTHR47534:SF3">
    <property type="entry name" value="ALCOHOL DEHYDROGENASE-LIKE C-TERMINAL DOMAIN-CONTAINING PROTEIN"/>
    <property type="match status" value="1"/>
</dbReference>
<keyword evidence="3" id="KW-1185">Reference proteome</keyword>
<name>A0ABR4BU74_9HELO</name>
<evidence type="ECO:0000256" key="1">
    <source>
        <dbReference type="ARBA" id="ARBA00023002"/>
    </source>
</evidence>
<dbReference type="EMBL" id="JAZHXI010000023">
    <property type="protein sequence ID" value="KAL2060218.1"/>
    <property type="molecule type" value="Genomic_DNA"/>
</dbReference>
<gene>
    <name evidence="2" type="ORF">VTL71DRAFT_9613</name>
</gene>
<comment type="caution">
    <text evidence="2">The sequence shown here is derived from an EMBL/GenBank/DDBJ whole genome shotgun (WGS) entry which is preliminary data.</text>
</comment>
<dbReference type="PANTHER" id="PTHR47534">
    <property type="entry name" value="YALI0E05731P"/>
    <property type="match status" value="1"/>
</dbReference>
<keyword evidence="1" id="KW-0560">Oxidoreductase</keyword>
<evidence type="ECO:0000313" key="3">
    <source>
        <dbReference type="Proteomes" id="UP001595075"/>
    </source>
</evidence>
<dbReference type="InterPro" id="IPR036291">
    <property type="entry name" value="NAD(P)-bd_dom_sf"/>
</dbReference>
<evidence type="ECO:0000313" key="2">
    <source>
        <dbReference type="EMBL" id="KAL2060218.1"/>
    </source>
</evidence>
<accession>A0ABR4BU74</accession>
<reference evidence="2 3" key="1">
    <citation type="journal article" date="2024" name="Commun. Biol.">
        <title>Comparative genomic analysis of thermophilic fungi reveals convergent evolutionary adaptations and gene losses.</title>
        <authorList>
            <person name="Steindorff A.S."/>
            <person name="Aguilar-Pontes M.V."/>
            <person name="Robinson A.J."/>
            <person name="Andreopoulos B."/>
            <person name="LaButti K."/>
            <person name="Kuo A."/>
            <person name="Mondo S."/>
            <person name="Riley R."/>
            <person name="Otillar R."/>
            <person name="Haridas S."/>
            <person name="Lipzen A."/>
            <person name="Grimwood J."/>
            <person name="Schmutz J."/>
            <person name="Clum A."/>
            <person name="Reid I.D."/>
            <person name="Moisan M.C."/>
            <person name="Butler G."/>
            <person name="Nguyen T.T.M."/>
            <person name="Dewar K."/>
            <person name="Conant G."/>
            <person name="Drula E."/>
            <person name="Henrissat B."/>
            <person name="Hansel C."/>
            <person name="Singer S."/>
            <person name="Hutchinson M.I."/>
            <person name="de Vries R.P."/>
            <person name="Natvig D.O."/>
            <person name="Powell A.J."/>
            <person name="Tsang A."/>
            <person name="Grigoriev I.V."/>
        </authorList>
    </citation>
    <scope>NUCLEOTIDE SEQUENCE [LARGE SCALE GENOMIC DNA]</scope>
    <source>
        <strain evidence="2 3">CBS 494.80</strain>
    </source>
</reference>
<protein>
    <submittedName>
        <fullName evidence="2">Uncharacterized protein</fullName>
    </submittedName>
</protein>
<sequence length="369" mass="40648">MVSLCTIRADNAALLSSQSLVAVFVGGTSGLGEYAIRSLVLTHSQATSSTSTQPLPSLRIYIIGRNASSAEKIITECKTIAPGKEVELLFVKAADLSLLQDVEKVCKEVMRLEAEKEARGGGKARVDWLCMSQSNSVQSFNGEKRTKEGLDTQFSLHYYSRALFSRLLLPLLLCSTLPTGAHLTSIYAAGFEATLFSDDLSLRQPTHYTFSNVRSHVNYMTTLFFETLMQNYPGRLVATHVFPGLVITPAYYLDGYPWWFRALRAVLQAPTRWWLSLSEKEAGDRMCWTLCGRGLVNSRVNDGGDGEGEALMGTDGVRGGGAFALGEKGEVCETRGKYVDIRKGDLGEKVWEHTNRAFDVIRKGGVFEE</sequence>
<organism evidence="2 3">
    <name type="scientific">Oculimacula yallundae</name>
    <dbReference type="NCBI Taxonomy" id="86028"/>
    <lineage>
        <taxon>Eukaryota</taxon>
        <taxon>Fungi</taxon>
        <taxon>Dikarya</taxon>
        <taxon>Ascomycota</taxon>
        <taxon>Pezizomycotina</taxon>
        <taxon>Leotiomycetes</taxon>
        <taxon>Helotiales</taxon>
        <taxon>Ploettnerulaceae</taxon>
        <taxon>Oculimacula</taxon>
    </lineage>
</organism>